<gene>
    <name evidence="2" type="ORF">AsAng_0007640</name>
</gene>
<dbReference type="Gene3D" id="2.60.40.740">
    <property type="match status" value="2"/>
</dbReference>
<dbReference type="Proteomes" id="UP001060919">
    <property type="component" value="Chromosome"/>
</dbReference>
<dbReference type="InterPro" id="IPR013783">
    <property type="entry name" value="Ig-like_fold"/>
</dbReference>
<dbReference type="InterPro" id="IPR026341">
    <property type="entry name" value="T9SS_type_B"/>
</dbReference>
<organism evidence="2 3">
    <name type="scientific">Aureispira anguillae</name>
    <dbReference type="NCBI Taxonomy" id="2864201"/>
    <lineage>
        <taxon>Bacteria</taxon>
        <taxon>Pseudomonadati</taxon>
        <taxon>Bacteroidota</taxon>
        <taxon>Saprospiria</taxon>
        <taxon>Saprospirales</taxon>
        <taxon>Saprospiraceae</taxon>
        <taxon>Aureispira</taxon>
    </lineage>
</organism>
<dbReference type="SUPFAM" id="SSF49265">
    <property type="entry name" value="Fibronectin type III"/>
    <property type="match status" value="1"/>
</dbReference>
<evidence type="ECO:0000313" key="2">
    <source>
        <dbReference type="EMBL" id="BDS10059.1"/>
    </source>
</evidence>
<evidence type="ECO:0000256" key="1">
    <source>
        <dbReference type="SAM" id="SignalP"/>
    </source>
</evidence>
<feature type="signal peptide" evidence="1">
    <location>
        <begin position="1"/>
        <end position="25"/>
    </location>
</feature>
<dbReference type="RefSeq" id="WP_264791399.1">
    <property type="nucleotide sequence ID" value="NZ_AP026867.1"/>
</dbReference>
<dbReference type="Gene3D" id="2.60.40.10">
    <property type="entry name" value="Immunoglobulins"/>
    <property type="match status" value="1"/>
</dbReference>
<proteinExistence type="predicted"/>
<dbReference type="Pfam" id="PF13573">
    <property type="entry name" value="SprB"/>
    <property type="match status" value="4"/>
</dbReference>
<sequence>MKHICNILFLCLAICAWVTQTNAQAINCGDSYLSPFCSGIAQYPANYDSTGPGSGPQAPTGPNYDCLGTWGNPSYFSLTIDQTGSVNFTLDNTANVDIDFILWGPFSSIAAANSACDSMGHGGAWGAVADCSYSGAPQEPVQIPNAQAGEVYILMVTNYANVATNIFSTQNSGTGNIACPCEIPYTIDTMPPTAGNQGFITDTTNGVNQFVVCVGNTLGIQVNAQSSASDTLSLYGPFTTINNSFANNSVFAMNPNAPTSLNDLSIFALVTPTINEIGVTNFNIGLRNDLYTGGFSDSSCFDLLDIQVVVPGVQLTNRMVCSGESFQIVADSIPSTTLGSSNYVWSQLSGPSVSFSSTSSRTPTITIPTTAATSSNDTILIVVDYDYGGLCPMRDTMMLLFNDVSLATTATPDSICIGQTSTLQVVLSDTLTPSVCDDYNVNTIPFAPITGTGTSISLGDDQLSASLPIGFTFNFFCNNYTNFFISSNGFISFDPNAGSGCCSGQNIPDPFDPNDIIAMCWTDCNPTSGGTIEYFTVGTAPNRQLVVNFINVPPYSTGTGNQTVQAILFENSNVIELHVTNATPSGSFNELTLGIENSTGTLAHAAPGANATTTTISNTAFRFEPKNFGPFYTWSPAGSLSAHDVPTPVASPLATTTYSVTVSDGVCSYIDTTTIHAISGLSSPTVTCDSASLNTISFSWSNLNLPATGYYEYSIDGGTTWINVGATFSATATGLITNTNYTILVRANDGTNGSCPLSPVGTSNCATLNPSCINNPAINITLTPTHLSCNNDSSGCINASVTGGSGNPMNLTWSMGAVDTNIICQLTAGTYTLVVTDTLSTGSTPVSCIDSQTITITEPPVLAITVDSFDHPSCNNSNDGAIYTTTTGGTASYTYNWTNNDVTADISNLTSGTFVVTVTDANGCTATDQTTLVVPNPILITIDSTNNNSCDGTPDGNIYITASGGVGTLTYLWSNSTITEDLIAVPNDDYTVTVTDSNGCSDTASVSIVPVILLTVTDTITHPLCHGDNGSATLTVAGGSGNYTFDWGAASTATGNTTSLSAGTVTITVTDQNNGCTGTHTITLNNPPVLTVSLLDTTNIGCHAAPNSGAVDIQVLGGTSPYTYAWDNMAITEDLTGVIAGNYSVVVTDDNNCTVSGGAYTVEQATSIAVNISTLTGFLSCDLQAIGALQASATGGNNISYTWSNNSTDSTITNLGAGSYTVTASNGDGCTDTASQTIYAPVIPTLDAYVSVTGMTSVSVPLNSSVVLSAGSTGFNYAWTSSADPVTGNANIANPSAAQTTTNPDPAGDYTYIVTASATTNDTTCTATDTVWLTVEAPFQGIPTAFSPDGDGINDTFRPVTLSDEEVKVFRIYNRWGQEVYNGDEAHGEGWDGTFQGVPQPTEVYIYLIEYQKASDPNPSSSKGEFTLIR</sequence>
<protein>
    <submittedName>
        <fullName evidence="2">Gliding motility-associated C-terminal domain-containing protein</fullName>
    </submittedName>
</protein>
<evidence type="ECO:0000313" key="3">
    <source>
        <dbReference type="Proteomes" id="UP001060919"/>
    </source>
</evidence>
<dbReference type="EMBL" id="AP026867">
    <property type="protein sequence ID" value="BDS10059.1"/>
    <property type="molecule type" value="Genomic_DNA"/>
</dbReference>
<dbReference type="InterPro" id="IPR036116">
    <property type="entry name" value="FN3_sf"/>
</dbReference>
<feature type="chain" id="PRO_5037608686" evidence="1">
    <location>
        <begin position="26"/>
        <end position="1430"/>
    </location>
</feature>
<keyword evidence="3" id="KW-1185">Reference proteome</keyword>
<keyword evidence="1" id="KW-0732">Signal</keyword>
<reference evidence="2" key="1">
    <citation type="submission" date="2022-09" db="EMBL/GenBank/DDBJ databases">
        <title>Aureispira anguillicida sp. nov., isolated from Leptocephalus of Japanese eel Anguilla japonica.</title>
        <authorList>
            <person name="Yuasa K."/>
            <person name="Mekata T."/>
            <person name="Ikunari K."/>
        </authorList>
    </citation>
    <scope>NUCLEOTIDE SEQUENCE</scope>
    <source>
        <strain evidence="2">EL160426</strain>
    </source>
</reference>
<dbReference type="InterPro" id="IPR003961">
    <property type="entry name" value="FN3_dom"/>
</dbReference>
<dbReference type="CDD" id="cd00063">
    <property type="entry name" value="FN3"/>
    <property type="match status" value="1"/>
</dbReference>
<dbReference type="InterPro" id="IPR025667">
    <property type="entry name" value="SprB_repeat"/>
</dbReference>
<dbReference type="Pfam" id="PF13585">
    <property type="entry name" value="CHU_C"/>
    <property type="match status" value="1"/>
</dbReference>
<name>A0A916DNR6_9BACT</name>
<dbReference type="NCBIfam" id="TIGR04131">
    <property type="entry name" value="Bac_Flav_CTERM"/>
    <property type="match status" value="1"/>
</dbReference>
<dbReference type="KEGG" id="aup:AsAng_0007640"/>
<accession>A0A916DNR6</accession>